<feature type="region of interest" description="Disordered" evidence="1">
    <location>
        <begin position="46"/>
        <end position="107"/>
    </location>
</feature>
<comment type="caution">
    <text evidence="3">The sequence shown here is derived from an EMBL/GenBank/DDBJ whole genome shotgun (WGS) entry which is preliminary data.</text>
</comment>
<feature type="signal peptide" evidence="2">
    <location>
        <begin position="1"/>
        <end position="19"/>
    </location>
</feature>
<dbReference type="EMBL" id="CM029054">
    <property type="protein sequence ID" value="KAG2538167.1"/>
    <property type="molecule type" value="Genomic_DNA"/>
</dbReference>
<feature type="compositionally biased region" description="Low complexity" evidence="1">
    <location>
        <begin position="46"/>
        <end position="83"/>
    </location>
</feature>
<proteinExistence type="predicted"/>
<evidence type="ECO:0000313" key="4">
    <source>
        <dbReference type="Proteomes" id="UP000823388"/>
    </source>
</evidence>
<sequence>MWILVLILLCMLCGAPVSLRRWRACRPASTSARRAPSPASRCRALAGRAGCSARRPSSRAPTSSPPGSSLLLRLRLRASRLPTPSTPGHGGCQALDPATVDPNPVPRAHSQAVWCGSLFVAAATRASGRGGGSPPPPPPPPPPPSPLTPSIGLQGQRKLGKVRILPPPRQLNPSAIDRPSEWITRIEEPICREVHDADSSHNQS</sequence>
<feature type="region of interest" description="Disordered" evidence="1">
    <location>
        <begin position="125"/>
        <end position="181"/>
    </location>
</feature>
<accession>A0A8T0MLZ0</accession>
<gene>
    <name evidence="3" type="ORF">PVAP13_9NG382119</name>
</gene>
<evidence type="ECO:0000313" key="3">
    <source>
        <dbReference type="EMBL" id="KAG2538167.1"/>
    </source>
</evidence>
<feature type="compositionally biased region" description="Pro residues" evidence="1">
    <location>
        <begin position="133"/>
        <end position="147"/>
    </location>
</feature>
<evidence type="ECO:0000256" key="1">
    <source>
        <dbReference type="SAM" id="MobiDB-lite"/>
    </source>
</evidence>
<dbReference type="Proteomes" id="UP000823388">
    <property type="component" value="Chromosome 9N"/>
</dbReference>
<name>A0A8T0MLZ0_PANVG</name>
<keyword evidence="4" id="KW-1185">Reference proteome</keyword>
<evidence type="ECO:0000256" key="2">
    <source>
        <dbReference type="SAM" id="SignalP"/>
    </source>
</evidence>
<organism evidence="3 4">
    <name type="scientific">Panicum virgatum</name>
    <name type="common">Blackwell switchgrass</name>
    <dbReference type="NCBI Taxonomy" id="38727"/>
    <lineage>
        <taxon>Eukaryota</taxon>
        <taxon>Viridiplantae</taxon>
        <taxon>Streptophyta</taxon>
        <taxon>Embryophyta</taxon>
        <taxon>Tracheophyta</taxon>
        <taxon>Spermatophyta</taxon>
        <taxon>Magnoliopsida</taxon>
        <taxon>Liliopsida</taxon>
        <taxon>Poales</taxon>
        <taxon>Poaceae</taxon>
        <taxon>PACMAD clade</taxon>
        <taxon>Panicoideae</taxon>
        <taxon>Panicodae</taxon>
        <taxon>Paniceae</taxon>
        <taxon>Panicinae</taxon>
        <taxon>Panicum</taxon>
        <taxon>Panicum sect. Hiantes</taxon>
    </lineage>
</organism>
<dbReference type="EMBL" id="CM029054">
    <property type="protein sequence ID" value="KAG2538169.1"/>
    <property type="molecule type" value="Genomic_DNA"/>
</dbReference>
<dbReference type="AlphaFoldDB" id="A0A8T0MLZ0"/>
<keyword evidence="2" id="KW-0732">Signal</keyword>
<protein>
    <submittedName>
        <fullName evidence="3">Uncharacterized protein</fullName>
    </submittedName>
</protein>
<reference evidence="3" key="1">
    <citation type="submission" date="2020-05" db="EMBL/GenBank/DDBJ databases">
        <title>WGS assembly of Panicum virgatum.</title>
        <authorList>
            <person name="Lovell J.T."/>
            <person name="Jenkins J."/>
            <person name="Shu S."/>
            <person name="Juenger T.E."/>
            <person name="Schmutz J."/>
        </authorList>
    </citation>
    <scope>NUCLEOTIDE SEQUENCE</scope>
    <source>
        <strain evidence="3">AP13</strain>
    </source>
</reference>
<feature type="chain" id="PRO_5036274600" evidence="2">
    <location>
        <begin position="20"/>
        <end position="204"/>
    </location>
</feature>